<dbReference type="NCBIfam" id="NF004019">
    <property type="entry name" value="PRK05481.1"/>
    <property type="match status" value="1"/>
</dbReference>
<keyword evidence="5 8" id="KW-0408">Iron</keyword>
<keyword evidence="11" id="KW-1185">Reference proteome</keyword>
<dbReference type="NCBIfam" id="TIGR00510">
    <property type="entry name" value="lipA"/>
    <property type="match status" value="1"/>
</dbReference>
<evidence type="ECO:0000313" key="10">
    <source>
        <dbReference type="EMBL" id="NNJ27212.1"/>
    </source>
</evidence>
<comment type="catalytic activity">
    <reaction evidence="7 8">
        <text>[[Fe-S] cluster scaffold protein carrying a second [4Fe-4S](2+) cluster] + N(6)-octanoyl-L-lysyl-[protein] + 2 oxidized [2Fe-2S]-[ferredoxin] + 2 S-adenosyl-L-methionine + 4 H(+) = [[Fe-S] cluster scaffold protein] + N(6)-[(R)-dihydrolipoyl]-L-lysyl-[protein] + 4 Fe(3+) + 2 hydrogen sulfide + 2 5'-deoxyadenosine + 2 L-methionine + 2 reduced [2Fe-2S]-[ferredoxin]</text>
        <dbReference type="Rhea" id="RHEA:16585"/>
        <dbReference type="Rhea" id="RHEA-COMP:9928"/>
        <dbReference type="Rhea" id="RHEA-COMP:10000"/>
        <dbReference type="Rhea" id="RHEA-COMP:10001"/>
        <dbReference type="Rhea" id="RHEA-COMP:10475"/>
        <dbReference type="Rhea" id="RHEA-COMP:14568"/>
        <dbReference type="Rhea" id="RHEA-COMP:14569"/>
        <dbReference type="ChEBI" id="CHEBI:15378"/>
        <dbReference type="ChEBI" id="CHEBI:17319"/>
        <dbReference type="ChEBI" id="CHEBI:29034"/>
        <dbReference type="ChEBI" id="CHEBI:29919"/>
        <dbReference type="ChEBI" id="CHEBI:33722"/>
        <dbReference type="ChEBI" id="CHEBI:33737"/>
        <dbReference type="ChEBI" id="CHEBI:33738"/>
        <dbReference type="ChEBI" id="CHEBI:57844"/>
        <dbReference type="ChEBI" id="CHEBI:59789"/>
        <dbReference type="ChEBI" id="CHEBI:78809"/>
        <dbReference type="ChEBI" id="CHEBI:83100"/>
        <dbReference type="EC" id="2.8.1.8"/>
    </reaction>
</comment>
<comment type="similarity">
    <text evidence="8">Belongs to the radical SAM superfamily. Lipoyl synthase family.</text>
</comment>
<evidence type="ECO:0000256" key="4">
    <source>
        <dbReference type="ARBA" id="ARBA00022723"/>
    </source>
</evidence>
<evidence type="ECO:0000256" key="6">
    <source>
        <dbReference type="ARBA" id="ARBA00023014"/>
    </source>
</evidence>
<dbReference type="SFLD" id="SFLDG01058">
    <property type="entry name" value="lipoyl_synthase_like"/>
    <property type="match status" value="1"/>
</dbReference>
<comment type="cofactor">
    <cofactor evidence="8">
        <name>[4Fe-4S] cluster</name>
        <dbReference type="ChEBI" id="CHEBI:49883"/>
    </cofactor>
    <text evidence="8">Binds 2 [4Fe-4S] clusters per subunit. One cluster is coordinated with 3 cysteines and an exchangeable S-adenosyl-L-methionine.</text>
</comment>
<keyword evidence="8" id="KW-0963">Cytoplasm</keyword>
<dbReference type="GO" id="GO:0016992">
    <property type="term" value="F:lipoate synthase activity"/>
    <property type="evidence" value="ECO:0007669"/>
    <property type="project" value="UniProtKB-EC"/>
</dbReference>
<feature type="binding site" evidence="8">
    <location>
        <position position="106"/>
    </location>
    <ligand>
        <name>[4Fe-4S] cluster</name>
        <dbReference type="ChEBI" id="CHEBI:49883"/>
        <label>2</label>
        <note>4Fe-4S-S-AdoMet</note>
    </ligand>
</feature>
<dbReference type="SMART" id="SM00729">
    <property type="entry name" value="Elp3"/>
    <property type="match status" value="1"/>
</dbReference>
<keyword evidence="4 8" id="KW-0479">Metal-binding</keyword>
<dbReference type="InterPro" id="IPR007197">
    <property type="entry name" value="rSAM"/>
</dbReference>
<dbReference type="InterPro" id="IPR058240">
    <property type="entry name" value="rSAM_sf"/>
</dbReference>
<evidence type="ECO:0000313" key="11">
    <source>
        <dbReference type="Proteomes" id="UP000609651"/>
    </source>
</evidence>
<organism evidence="10 11">
    <name type="scientific">Alienimonas chondri</name>
    <dbReference type="NCBI Taxonomy" id="2681879"/>
    <lineage>
        <taxon>Bacteria</taxon>
        <taxon>Pseudomonadati</taxon>
        <taxon>Planctomycetota</taxon>
        <taxon>Planctomycetia</taxon>
        <taxon>Planctomycetales</taxon>
        <taxon>Planctomycetaceae</taxon>
        <taxon>Alienimonas</taxon>
    </lineage>
</organism>
<dbReference type="PANTHER" id="PTHR10949:SF0">
    <property type="entry name" value="LIPOYL SYNTHASE, MITOCHONDRIAL"/>
    <property type="match status" value="1"/>
</dbReference>
<feature type="binding site" evidence="8">
    <location>
        <position position="109"/>
    </location>
    <ligand>
        <name>[4Fe-4S] cluster</name>
        <dbReference type="ChEBI" id="CHEBI:49883"/>
        <label>2</label>
        <note>4Fe-4S-S-AdoMet</note>
    </ligand>
</feature>
<dbReference type="PIRSF" id="PIRSF005963">
    <property type="entry name" value="Lipoyl_synth"/>
    <property type="match status" value="1"/>
</dbReference>
<evidence type="ECO:0000256" key="3">
    <source>
        <dbReference type="ARBA" id="ARBA00022691"/>
    </source>
</evidence>
<feature type="binding site" evidence="8">
    <location>
        <position position="81"/>
    </location>
    <ligand>
        <name>[4Fe-4S] cluster</name>
        <dbReference type="ChEBI" id="CHEBI:49883"/>
        <label>1</label>
    </ligand>
</feature>
<sequence>MSLLEVIDAPGPCAAKPQASRGSVLNILEAPERPLAVSRETDRKRRLPKWLRRPLPAAGMAFTDEVIRDLDLVTVCESAKCPNRTECWSHKTATLMIAGNVCTRPCGFCSVPKGKTEQLQLDEPDRVAEAAKRLGLEHVVLTSVTRDDLPDGGAAHWAACVRAVKEACDDHVTVEVLTPDFRGNVRAIDVVIDSGPDVFNHNTETVPRLYHRVRRNADYQRTLDLLARVKERAPGMPTKSGVMLGLGETREELLDVCADLRSVGCEMLTLGQYLQPTGEHLPVERYVPPEEFDEVGDLVRELGFGLVASGPFVRSSYHAGEMKDVLNANRSSLG</sequence>
<dbReference type="RefSeq" id="WP_171189018.1">
    <property type="nucleotide sequence ID" value="NZ_WTPX01000130.1"/>
</dbReference>
<keyword evidence="3 8" id="KW-0949">S-adenosyl-L-methionine</keyword>
<dbReference type="EMBL" id="WTPX01000130">
    <property type="protein sequence ID" value="NNJ27212.1"/>
    <property type="molecule type" value="Genomic_DNA"/>
</dbReference>
<gene>
    <name evidence="8 10" type="primary">lipA</name>
    <name evidence="10" type="ORF">LzC2_33130</name>
</gene>
<proteinExistence type="inferred from homology"/>
<dbReference type="PANTHER" id="PTHR10949">
    <property type="entry name" value="LIPOYL SYNTHASE"/>
    <property type="match status" value="1"/>
</dbReference>
<name>A0ABX1VJ07_9PLAN</name>
<dbReference type="NCBIfam" id="NF009544">
    <property type="entry name" value="PRK12928.1"/>
    <property type="match status" value="1"/>
</dbReference>
<protein>
    <recommendedName>
        <fullName evidence="8">Lipoyl synthase</fullName>
        <ecNumber evidence="8">2.8.1.8</ecNumber>
    </recommendedName>
    <alternativeName>
        <fullName evidence="8">Lip-syn</fullName>
        <shortName evidence="8">LS</shortName>
    </alternativeName>
    <alternativeName>
        <fullName evidence="8">Lipoate synthase</fullName>
    </alternativeName>
    <alternativeName>
        <fullName evidence="8">Lipoic acid synthase</fullName>
    </alternativeName>
    <alternativeName>
        <fullName evidence="8">Sulfur insertion protein LipA</fullName>
    </alternativeName>
</protein>
<reference evidence="10 11" key="1">
    <citation type="journal article" date="2020" name="Syst. Appl. Microbiol.">
        <title>Alienimonas chondri sp. nov., a novel planctomycete isolated from the biofilm of the red alga Chondrus crispus.</title>
        <authorList>
            <person name="Vitorino I."/>
            <person name="Albuquerque L."/>
            <person name="Wiegand S."/>
            <person name="Kallscheuer N."/>
            <person name="da Costa M.S."/>
            <person name="Lobo-da-Cunha A."/>
            <person name="Jogler C."/>
            <person name="Lage O.M."/>
        </authorList>
    </citation>
    <scope>NUCLEOTIDE SEQUENCE [LARGE SCALE GENOMIC DNA]</scope>
    <source>
        <strain evidence="10 11">LzC2</strain>
    </source>
</reference>
<keyword evidence="6 8" id="KW-0411">Iron-sulfur</keyword>
<dbReference type="PROSITE" id="PS51918">
    <property type="entry name" value="RADICAL_SAM"/>
    <property type="match status" value="1"/>
</dbReference>
<feature type="binding site" evidence="8">
    <location>
        <position position="76"/>
    </location>
    <ligand>
        <name>[4Fe-4S] cluster</name>
        <dbReference type="ChEBI" id="CHEBI:49883"/>
        <label>1</label>
    </ligand>
</feature>
<evidence type="ECO:0000256" key="1">
    <source>
        <dbReference type="ARBA" id="ARBA00022485"/>
    </source>
</evidence>
<dbReference type="CDD" id="cd01335">
    <property type="entry name" value="Radical_SAM"/>
    <property type="match status" value="1"/>
</dbReference>
<feature type="domain" description="Radical SAM core" evidence="9">
    <location>
        <begin position="88"/>
        <end position="305"/>
    </location>
</feature>
<comment type="pathway">
    <text evidence="8">Protein modification; protein lipoylation via endogenous pathway; protein N(6)-(lipoyl)lysine from octanoyl-[acyl-carrier-protein]: step 2/2.</text>
</comment>
<dbReference type="EC" id="2.8.1.8" evidence="8"/>
<dbReference type="InterPro" id="IPR006638">
    <property type="entry name" value="Elp3/MiaA/NifB-like_rSAM"/>
</dbReference>
<evidence type="ECO:0000256" key="2">
    <source>
        <dbReference type="ARBA" id="ARBA00022679"/>
    </source>
</evidence>
<accession>A0ABX1VJ07</accession>
<keyword evidence="2 8" id="KW-0808">Transferase</keyword>
<evidence type="ECO:0000259" key="9">
    <source>
        <dbReference type="PROSITE" id="PS51918"/>
    </source>
</evidence>
<evidence type="ECO:0000256" key="7">
    <source>
        <dbReference type="ARBA" id="ARBA00047326"/>
    </source>
</evidence>
<comment type="function">
    <text evidence="8">Catalyzes the radical-mediated insertion of two sulfur atoms into the C-6 and C-8 positions of the octanoyl moiety bound to the lipoyl domains of lipoate-dependent enzymes, thereby converting the octanoylated domains into lipoylated derivatives.</text>
</comment>
<evidence type="ECO:0000256" key="8">
    <source>
        <dbReference type="HAMAP-Rule" id="MF_00206"/>
    </source>
</evidence>
<dbReference type="SFLD" id="SFLDS00029">
    <property type="entry name" value="Radical_SAM"/>
    <property type="match status" value="1"/>
</dbReference>
<feature type="binding site" evidence="8">
    <location>
        <position position="87"/>
    </location>
    <ligand>
        <name>[4Fe-4S] cluster</name>
        <dbReference type="ChEBI" id="CHEBI:49883"/>
        <label>1</label>
    </ligand>
</feature>
<comment type="subcellular location">
    <subcellularLocation>
        <location evidence="8">Cytoplasm</location>
    </subcellularLocation>
</comment>
<dbReference type="SFLD" id="SFLDF00271">
    <property type="entry name" value="lipoyl_synthase"/>
    <property type="match status" value="1"/>
</dbReference>
<evidence type="ECO:0000256" key="5">
    <source>
        <dbReference type="ARBA" id="ARBA00023004"/>
    </source>
</evidence>
<dbReference type="Proteomes" id="UP000609651">
    <property type="component" value="Unassembled WGS sequence"/>
</dbReference>
<comment type="caution">
    <text evidence="10">The sequence shown here is derived from an EMBL/GenBank/DDBJ whole genome shotgun (WGS) entry which is preliminary data.</text>
</comment>
<dbReference type="InterPro" id="IPR013785">
    <property type="entry name" value="Aldolase_TIM"/>
</dbReference>
<dbReference type="Gene3D" id="3.20.20.70">
    <property type="entry name" value="Aldolase class I"/>
    <property type="match status" value="1"/>
</dbReference>
<dbReference type="SUPFAM" id="SSF102114">
    <property type="entry name" value="Radical SAM enzymes"/>
    <property type="match status" value="1"/>
</dbReference>
<feature type="binding site" evidence="8">
    <location>
        <position position="102"/>
    </location>
    <ligand>
        <name>[4Fe-4S] cluster</name>
        <dbReference type="ChEBI" id="CHEBI:49883"/>
        <label>2</label>
        <note>4Fe-4S-S-AdoMet</note>
    </ligand>
</feature>
<dbReference type="Pfam" id="PF04055">
    <property type="entry name" value="Radical_SAM"/>
    <property type="match status" value="1"/>
</dbReference>
<dbReference type="InterPro" id="IPR003698">
    <property type="entry name" value="Lipoyl_synth"/>
</dbReference>
<keyword evidence="1 8" id="KW-0004">4Fe-4S</keyword>
<dbReference type="HAMAP" id="MF_00206">
    <property type="entry name" value="Lipoyl_synth"/>
    <property type="match status" value="1"/>
</dbReference>
<feature type="binding site" evidence="8">
    <location>
        <position position="316"/>
    </location>
    <ligand>
        <name>[4Fe-4S] cluster</name>
        <dbReference type="ChEBI" id="CHEBI:49883"/>
        <label>1</label>
    </ligand>
</feature>